<dbReference type="Pfam" id="PF00001">
    <property type="entry name" value="7tm_1"/>
    <property type="match status" value="1"/>
</dbReference>
<keyword evidence="6 10" id="KW-0675">Receptor</keyword>
<keyword evidence="5 8" id="KW-0472">Membrane</keyword>
<evidence type="ECO:0000256" key="6">
    <source>
        <dbReference type="ARBA" id="ARBA00023170"/>
    </source>
</evidence>
<dbReference type="Gene3D" id="1.20.1070.10">
    <property type="entry name" value="Rhodopsin 7-helix transmembrane proteins"/>
    <property type="match status" value="1"/>
</dbReference>
<comment type="subcellular location">
    <subcellularLocation>
        <location evidence="1">Membrane</location>
        <topology evidence="1">Multi-pass membrane protein</topology>
    </subcellularLocation>
</comment>
<evidence type="ECO:0000256" key="4">
    <source>
        <dbReference type="ARBA" id="ARBA00023040"/>
    </source>
</evidence>
<dbReference type="GO" id="GO:0008188">
    <property type="term" value="F:neuropeptide receptor activity"/>
    <property type="evidence" value="ECO:0007669"/>
    <property type="project" value="TreeGrafter"/>
</dbReference>
<keyword evidence="2 8" id="KW-0812">Transmembrane</keyword>
<keyword evidence="7" id="KW-0807">Transducer</keyword>
<feature type="domain" description="G-protein coupled receptors family 1 profile" evidence="9">
    <location>
        <begin position="56"/>
        <end position="136"/>
    </location>
</feature>
<evidence type="ECO:0000256" key="8">
    <source>
        <dbReference type="SAM" id="Phobius"/>
    </source>
</evidence>
<dbReference type="GO" id="GO:0005886">
    <property type="term" value="C:plasma membrane"/>
    <property type="evidence" value="ECO:0007669"/>
    <property type="project" value="TreeGrafter"/>
</dbReference>
<dbReference type="PANTHER" id="PTHR24238">
    <property type="entry name" value="G-PROTEIN COUPLED RECEPTOR"/>
    <property type="match status" value="1"/>
</dbReference>
<keyword evidence="11" id="KW-1185">Reference proteome</keyword>
<proteinExistence type="predicted"/>
<keyword evidence="4" id="KW-0297">G-protein coupled receptor</keyword>
<name>A0AAV4CSD6_9GAST</name>
<dbReference type="InterPro" id="IPR017452">
    <property type="entry name" value="GPCR_Rhodpsn_7TM"/>
</dbReference>
<dbReference type="SUPFAM" id="SSF81321">
    <property type="entry name" value="Family A G protein-coupled receptor-like"/>
    <property type="match status" value="1"/>
</dbReference>
<evidence type="ECO:0000256" key="3">
    <source>
        <dbReference type="ARBA" id="ARBA00022989"/>
    </source>
</evidence>
<evidence type="ECO:0000313" key="11">
    <source>
        <dbReference type="Proteomes" id="UP000735302"/>
    </source>
</evidence>
<dbReference type="Proteomes" id="UP000735302">
    <property type="component" value="Unassembled WGS sequence"/>
</dbReference>
<evidence type="ECO:0000313" key="10">
    <source>
        <dbReference type="EMBL" id="GFO34804.1"/>
    </source>
</evidence>
<feature type="transmembrane region" description="Helical" evidence="8">
    <location>
        <begin position="76"/>
        <end position="98"/>
    </location>
</feature>
<reference evidence="10 11" key="1">
    <citation type="journal article" date="2021" name="Elife">
        <title>Chloroplast acquisition without the gene transfer in kleptoplastic sea slugs, Plakobranchus ocellatus.</title>
        <authorList>
            <person name="Maeda T."/>
            <person name="Takahashi S."/>
            <person name="Yoshida T."/>
            <person name="Shimamura S."/>
            <person name="Takaki Y."/>
            <person name="Nagai Y."/>
            <person name="Toyoda A."/>
            <person name="Suzuki Y."/>
            <person name="Arimoto A."/>
            <person name="Ishii H."/>
            <person name="Satoh N."/>
            <person name="Nishiyama T."/>
            <person name="Hasebe M."/>
            <person name="Maruyama T."/>
            <person name="Minagawa J."/>
            <person name="Obokata J."/>
            <person name="Shigenobu S."/>
        </authorList>
    </citation>
    <scope>NUCLEOTIDE SEQUENCE [LARGE SCALE GENOMIC DNA]</scope>
</reference>
<dbReference type="EMBL" id="BLXT01006939">
    <property type="protein sequence ID" value="GFO34804.1"/>
    <property type="molecule type" value="Genomic_DNA"/>
</dbReference>
<comment type="caution">
    <text evidence="10">The sequence shown here is derived from an EMBL/GenBank/DDBJ whole genome shotgun (WGS) entry which is preliminary data.</text>
</comment>
<dbReference type="AlphaFoldDB" id="A0AAV4CSD6"/>
<accession>A0AAV4CSD6</accession>
<evidence type="ECO:0000256" key="1">
    <source>
        <dbReference type="ARBA" id="ARBA00004141"/>
    </source>
</evidence>
<dbReference type="PROSITE" id="PS50262">
    <property type="entry name" value="G_PROTEIN_RECEP_F1_2"/>
    <property type="match status" value="1"/>
</dbReference>
<evidence type="ECO:0000259" key="9">
    <source>
        <dbReference type="PROSITE" id="PS50262"/>
    </source>
</evidence>
<protein>
    <submittedName>
        <fullName evidence="10">Neuropeptide receptor a31</fullName>
    </submittedName>
</protein>
<feature type="transmembrane region" description="Helical" evidence="8">
    <location>
        <begin position="40"/>
        <end position="64"/>
    </location>
</feature>
<evidence type="ECO:0000256" key="7">
    <source>
        <dbReference type="ARBA" id="ARBA00023224"/>
    </source>
</evidence>
<sequence length="136" mass="15639">MTTVDQSEPQLWNISGDNESIWMNETDQFFNPFHVPFYRFMFIVIYGVIFTMCVIGNILILVVATKSTRMKTRTNFFLANLAAADLCVGVFCVLPNLLKFLYLQWLLGQSKKIRKSWVSEDPQSSNAIHCATNYPN</sequence>
<dbReference type="PANTHER" id="PTHR24238:SF75">
    <property type="entry name" value="CHOLECYSTOKININ-LIKE RECEPTOR AT 17D1-RELATED"/>
    <property type="match status" value="1"/>
</dbReference>
<gene>
    <name evidence="10" type="ORF">PoB_006130900</name>
</gene>
<evidence type="ECO:0000256" key="2">
    <source>
        <dbReference type="ARBA" id="ARBA00022692"/>
    </source>
</evidence>
<organism evidence="10 11">
    <name type="scientific">Plakobranchus ocellatus</name>
    <dbReference type="NCBI Taxonomy" id="259542"/>
    <lineage>
        <taxon>Eukaryota</taxon>
        <taxon>Metazoa</taxon>
        <taxon>Spiralia</taxon>
        <taxon>Lophotrochozoa</taxon>
        <taxon>Mollusca</taxon>
        <taxon>Gastropoda</taxon>
        <taxon>Heterobranchia</taxon>
        <taxon>Euthyneura</taxon>
        <taxon>Panpulmonata</taxon>
        <taxon>Sacoglossa</taxon>
        <taxon>Placobranchoidea</taxon>
        <taxon>Plakobranchidae</taxon>
        <taxon>Plakobranchus</taxon>
    </lineage>
</organism>
<dbReference type="InterPro" id="IPR000276">
    <property type="entry name" value="GPCR_Rhodpsn"/>
</dbReference>
<dbReference type="PRINTS" id="PR00237">
    <property type="entry name" value="GPCRRHODOPSN"/>
</dbReference>
<keyword evidence="3 8" id="KW-1133">Transmembrane helix</keyword>
<evidence type="ECO:0000256" key="5">
    <source>
        <dbReference type="ARBA" id="ARBA00023136"/>
    </source>
</evidence>